<protein>
    <submittedName>
        <fullName evidence="5">Uncharacterized protein</fullName>
    </submittedName>
</protein>
<keyword evidence="6" id="KW-1185">Reference proteome</keyword>
<keyword evidence="3 4" id="KW-0256">Endoplasmic reticulum</keyword>
<name>A0A367Y0R8_9ASCO</name>
<keyword evidence="4" id="KW-0143">Chaperone</keyword>
<dbReference type="InterPro" id="IPR013320">
    <property type="entry name" value="ConA-like_dom_sf"/>
</dbReference>
<evidence type="ECO:0000256" key="1">
    <source>
        <dbReference type="ARBA" id="ARBA00004240"/>
    </source>
</evidence>
<dbReference type="Gene3D" id="2.60.120.200">
    <property type="match status" value="1"/>
</dbReference>
<evidence type="ECO:0000256" key="4">
    <source>
        <dbReference type="RuleBase" id="RU362126"/>
    </source>
</evidence>
<evidence type="ECO:0000256" key="2">
    <source>
        <dbReference type="ARBA" id="ARBA00010983"/>
    </source>
</evidence>
<dbReference type="Pfam" id="PF00262">
    <property type="entry name" value="Calreticulin"/>
    <property type="match status" value="1"/>
</dbReference>
<dbReference type="SUPFAM" id="SSF49899">
    <property type="entry name" value="Concanavalin A-like lectins/glucanases"/>
    <property type="match status" value="1"/>
</dbReference>
<dbReference type="InterPro" id="IPR001580">
    <property type="entry name" value="Calret/calnex"/>
</dbReference>
<evidence type="ECO:0000313" key="6">
    <source>
        <dbReference type="Proteomes" id="UP000253472"/>
    </source>
</evidence>
<dbReference type="GO" id="GO:0005509">
    <property type="term" value="F:calcium ion binding"/>
    <property type="evidence" value="ECO:0007669"/>
    <property type="project" value="InterPro"/>
</dbReference>
<dbReference type="EMBL" id="QLNQ01000027">
    <property type="protein sequence ID" value="RCK59239.1"/>
    <property type="molecule type" value="Genomic_DNA"/>
</dbReference>
<evidence type="ECO:0000313" key="5">
    <source>
        <dbReference type="EMBL" id="RCK59239.1"/>
    </source>
</evidence>
<organism evidence="5 6">
    <name type="scientific">Candida viswanathii</name>
    <dbReference type="NCBI Taxonomy" id="5486"/>
    <lineage>
        <taxon>Eukaryota</taxon>
        <taxon>Fungi</taxon>
        <taxon>Dikarya</taxon>
        <taxon>Ascomycota</taxon>
        <taxon>Saccharomycotina</taxon>
        <taxon>Pichiomycetes</taxon>
        <taxon>Debaryomycetaceae</taxon>
        <taxon>Candida/Lodderomyces clade</taxon>
        <taxon>Candida</taxon>
    </lineage>
</organism>
<dbReference type="GO" id="GO:0051082">
    <property type="term" value="F:unfolded protein binding"/>
    <property type="evidence" value="ECO:0007669"/>
    <property type="project" value="InterPro"/>
</dbReference>
<dbReference type="GO" id="GO:0006457">
    <property type="term" value="P:protein folding"/>
    <property type="evidence" value="ECO:0007669"/>
    <property type="project" value="InterPro"/>
</dbReference>
<evidence type="ECO:0000256" key="3">
    <source>
        <dbReference type="ARBA" id="ARBA00022824"/>
    </source>
</evidence>
<comment type="caution">
    <text evidence="5">The sequence shown here is derived from an EMBL/GenBank/DDBJ whole genome shotgun (WGS) entry which is preliminary data.</text>
</comment>
<dbReference type="PANTHER" id="PTHR11073">
    <property type="entry name" value="CALRETICULIN AND CALNEXIN"/>
    <property type="match status" value="1"/>
</dbReference>
<dbReference type="PANTHER" id="PTHR11073:SF1">
    <property type="entry name" value="CALNEXIN 14D-RELATED"/>
    <property type="match status" value="1"/>
</dbReference>
<dbReference type="Proteomes" id="UP000253472">
    <property type="component" value="Unassembled WGS sequence"/>
</dbReference>
<gene>
    <name evidence="5" type="ORF">Cantr_07319</name>
</gene>
<reference evidence="5 6" key="1">
    <citation type="submission" date="2018-06" db="EMBL/GenBank/DDBJ databases">
        <title>Whole genome sequencing of Candida tropicalis (genome annotated by CSBL at Korea University).</title>
        <authorList>
            <person name="Ahn J."/>
        </authorList>
    </citation>
    <scope>NUCLEOTIDE SEQUENCE [LARGE SCALE GENOMIC DNA]</scope>
    <source>
        <strain evidence="5 6">ATCC 20962</strain>
    </source>
</reference>
<accession>A0A367Y0R8</accession>
<sequence>MARKDELSNLYTLIIDNGKLSIRINGQVAKAGNVTNPRFMSNSIKFKKVQPVTAIGFELWLMDAGILFNNIYVGNSIKEAELIGNSTWKPKYDLEVTQRDSIEITCR</sequence>
<dbReference type="AlphaFoldDB" id="A0A367Y0R8"/>
<comment type="subcellular location">
    <subcellularLocation>
        <location evidence="1">Endoplasmic reticulum</location>
    </subcellularLocation>
</comment>
<proteinExistence type="inferred from homology"/>
<dbReference type="GO" id="GO:0005789">
    <property type="term" value="C:endoplasmic reticulum membrane"/>
    <property type="evidence" value="ECO:0007669"/>
    <property type="project" value="TreeGrafter"/>
</dbReference>
<dbReference type="GO" id="GO:0036503">
    <property type="term" value="P:ERAD pathway"/>
    <property type="evidence" value="ECO:0007669"/>
    <property type="project" value="TreeGrafter"/>
</dbReference>
<dbReference type="STRING" id="5486.A0A367Y0R8"/>
<dbReference type="OrthoDB" id="1938156at2759"/>
<comment type="similarity">
    <text evidence="2 4">Belongs to the calreticulin family.</text>
</comment>